<keyword evidence="2" id="KW-0812">Transmembrane</keyword>
<name>A0AB39BJ01_9MICO</name>
<proteinExistence type="predicted"/>
<dbReference type="EMBL" id="CP162511">
    <property type="protein sequence ID" value="XDI06329.1"/>
    <property type="molecule type" value="Genomic_DNA"/>
</dbReference>
<evidence type="ECO:0000256" key="1">
    <source>
        <dbReference type="SAM" id="MobiDB-lite"/>
    </source>
</evidence>
<accession>A0AB39BJ01</accession>
<dbReference type="RefSeq" id="WP_368498712.1">
    <property type="nucleotide sequence ID" value="NZ_CP162511.1"/>
</dbReference>
<protein>
    <recommendedName>
        <fullName evidence="4">PH domain-containing protein</fullName>
    </recommendedName>
</protein>
<feature type="compositionally biased region" description="Basic and acidic residues" evidence="1">
    <location>
        <begin position="31"/>
        <end position="41"/>
    </location>
</feature>
<keyword evidence="2" id="KW-1133">Transmembrane helix</keyword>
<organism evidence="3">
    <name type="scientific">Herbiconiux sp. A18JL235</name>
    <dbReference type="NCBI Taxonomy" id="3152363"/>
    <lineage>
        <taxon>Bacteria</taxon>
        <taxon>Bacillati</taxon>
        <taxon>Actinomycetota</taxon>
        <taxon>Actinomycetes</taxon>
        <taxon>Micrococcales</taxon>
        <taxon>Microbacteriaceae</taxon>
        <taxon>Herbiconiux</taxon>
    </lineage>
</organism>
<evidence type="ECO:0008006" key="4">
    <source>
        <dbReference type="Google" id="ProtNLM"/>
    </source>
</evidence>
<feature type="transmembrane region" description="Helical" evidence="2">
    <location>
        <begin position="213"/>
        <end position="237"/>
    </location>
</feature>
<feature type="region of interest" description="Disordered" evidence="1">
    <location>
        <begin position="1"/>
        <end position="42"/>
    </location>
</feature>
<sequence length="238" mass="26028">MGEGERGGTLPSGGVDASVPAHGARAAGEPATRREPGDARTLRPRSQLIRQTRLVVAALTLPILAAMLWFAIPRGSWPRVIIAALFILALYLAAVALLRGVSIRLERDGLIERGFFVHQNRVPAKRVATALIVDIYRGATTETTRQLFLLDTLGEPLLRMRGEFWSNDDIDAVATAFGAPVQRLDDPITADRLRSEMPELIYWFERWPWAGRLAVAGTIALFTLVLIALMSPASLVIA</sequence>
<feature type="transmembrane region" description="Helical" evidence="2">
    <location>
        <begin position="78"/>
        <end position="98"/>
    </location>
</feature>
<evidence type="ECO:0000313" key="3">
    <source>
        <dbReference type="EMBL" id="XDI06329.1"/>
    </source>
</evidence>
<evidence type="ECO:0000256" key="2">
    <source>
        <dbReference type="SAM" id="Phobius"/>
    </source>
</evidence>
<keyword evidence="2" id="KW-0472">Membrane</keyword>
<gene>
    <name evidence="3" type="ORF">ABFY20_04315</name>
</gene>
<feature type="transmembrane region" description="Helical" evidence="2">
    <location>
        <begin position="54"/>
        <end position="72"/>
    </location>
</feature>
<dbReference type="AlphaFoldDB" id="A0AB39BJ01"/>
<reference evidence="3" key="1">
    <citation type="submission" date="2024-05" db="EMBL/GenBank/DDBJ databases">
        <title>Herbiconiux sp. A18JL235.</title>
        <authorList>
            <person name="Zhang G."/>
        </authorList>
    </citation>
    <scope>NUCLEOTIDE SEQUENCE</scope>
    <source>
        <strain evidence="3">A18JL235</strain>
    </source>
</reference>